<sequence length="125" mass="13738">MKRILRSHLRTRKETQSVSALGSIHKSTSVQKKSPIMSITASGQALNVGNPRGPNTFQINVDDDVDVTQMKISIHGPAAPEIWTNNRGGGLLEVSYRIGLVGRYMLYITYQGKSIPGSPYTLIVR</sequence>
<proteinExistence type="predicted"/>
<evidence type="ECO:0000313" key="3">
    <source>
        <dbReference type="Proteomes" id="UP000708208"/>
    </source>
</evidence>
<dbReference type="InterPro" id="IPR017868">
    <property type="entry name" value="Filamin/ABP280_repeat-like"/>
</dbReference>
<gene>
    <name evidence="2" type="ORF">AFUS01_LOCUS12249</name>
</gene>
<reference evidence="2" key="1">
    <citation type="submission" date="2021-06" db="EMBL/GenBank/DDBJ databases">
        <authorList>
            <person name="Hodson N. C."/>
            <person name="Mongue J. A."/>
            <person name="Jaron S. K."/>
        </authorList>
    </citation>
    <scope>NUCLEOTIDE SEQUENCE</scope>
</reference>
<keyword evidence="3" id="KW-1185">Reference proteome</keyword>
<feature type="repeat" description="Filamin" evidence="1">
    <location>
        <begin position="39"/>
        <end position="124"/>
    </location>
</feature>
<evidence type="ECO:0000256" key="1">
    <source>
        <dbReference type="PROSITE-ProRule" id="PRU00087"/>
    </source>
</evidence>
<dbReference type="EMBL" id="CAJVCH010096012">
    <property type="protein sequence ID" value="CAG7723145.1"/>
    <property type="molecule type" value="Genomic_DNA"/>
</dbReference>
<protein>
    <submittedName>
        <fullName evidence="2">Uncharacterized protein</fullName>
    </submittedName>
</protein>
<organism evidence="2 3">
    <name type="scientific">Allacma fusca</name>
    <dbReference type="NCBI Taxonomy" id="39272"/>
    <lineage>
        <taxon>Eukaryota</taxon>
        <taxon>Metazoa</taxon>
        <taxon>Ecdysozoa</taxon>
        <taxon>Arthropoda</taxon>
        <taxon>Hexapoda</taxon>
        <taxon>Collembola</taxon>
        <taxon>Symphypleona</taxon>
        <taxon>Sminthuridae</taxon>
        <taxon>Allacma</taxon>
    </lineage>
</organism>
<accession>A0A8J2KA14</accession>
<dbReference type="Proteomes" id="UP000708208">
    <property type="component" value="Unassembled WGS sequence"/>
</dbReference>
<dbReference type="Pfam" id="PF00630">
    <property type="entry name" value="Filamin"/>
    <property type="match status" value="1"/>
</dbReference>
<evidence type="ECO:0000313" key="2">
    <source>
        <dbReference type="EMBL" id="CAG7723145.1"/>
    </source>
</evidence>
<name>A0A8J2KA14_9HEXA</name>
<comment type="caution">
    <text evidence="2">The sequence shown here is derived from an EMBL/GenBank/DDBJ whole genome shotgun (WGS) entry which is preliminary data.</text>
</comment>
<dbReference type="AlphaFoldDB" id="A0A8J2KA14"/>
<dbReference type="PROSITE" id="PS50194">
    <property type="entry name" value="FILAMIN_REPEAT"/>
    <property type="match status" value="1"/>
</dbReference>